<dbReference type="InterPro" id="IPR052737">
    <property type="entry name" value="Omega-amidase_YafV"/>
</dbReference>
<comment type="similarity">
    <text evidence="1">Belongs to the carbon-nitrogen hydrolase superfamily. NIT1/NIT2 family.</text>
</comment>
<dbReference type="GO" id="GO:0016746">
    <property type="term" value="F:acyltransferase activity"/>
    <property type="evidence" value="ECO:0007669"/>
    <property type="project" value="UniProtKB-KW"/>
</dbReference>
<gene>
    <name evidence="7" type="ORF">A3SI_09348</name>
</gene>
<evidence type="ECO:0000256" key="2">
    <source>
        <dbReference type="ARBA" id="ARBA00022801"/>
    </source>
</evidence>
<dbReference type="AlphaFoldDB" id="I5C4A7"/>
<keyword evidence="7" id="KW-0012">Acyltransferase</keyword>
<evidence type="ECO:0000259" key="6">
    <source>
        <dbReference type="PROSITE" id="PS50263"/>
    </source>
</evidence>
<dbReference type="EC" id="3.5.1.3" evidence="3"/>
<dbReference type="NCBIfam" id="NF007757">
    <property type="entry name" value="PRK10438.1"/>
    <property type="match status" value="1"/>
</dbReference>
<dbReference type="PROSITE" id="PS50263">
    <property type="entry name" value="CN_HYDROLASE"/>
    <property type="match status" value="1"/>
</dbReference>
<dbReference type="PANTHER" id="PTHR47799:SF1">
    <property type="entry name" value="OMEGA-AMIDASE YAFV"/>
    <property type="match status" value="1"/>
</dbReference>
<dbReference type="GO" id="GO:0106008">
    <property type="term" value="F:2-oxoglutaramate amidase activity"/>
    <property type="evidence" value="ECO:0007669"/>
    <property type="project" value="TreeGrafter"/>
</dbReference>
<dbReference type="EMBL" id="AJYA01000019">
    <property type="protein sequence ID" value="EIM76659.1"/>
    <property type="molecule type" value="Genomic_DNA"/>
</dbReference>
<evidence type="ECO:0000256" key="1">
    <source>
        <dbReference type="ARBA" id="ARBA00010613"/>
    </source>
</evidence>
<dbReference type="PANTHER" id="PTHR47799">
    <property type="entry name" value="OMEGA-AMIDASE YAFV"/>
    <property type="match status" value="1"/>
</dbReference>
<dbReference type="STRING" id="1189621.A3SI_09348"/>
<dbReference type="FunFam" id="3.60.110.10:FF:000004">
    <property type="entry name" value="Carbon-nitrogen hydrolase"/>
    <property type="match status" value="1"/>
</dbReference>
<evidence type="ECO:0000256" key="5">
    <source>
        <dbReference type="ARBA" id="ARBA00072139"/>
    </source>
</evidence>
<evidence type="ECO:0000313" key="8">
    <source>
        <dbReference type="Proteomes" id="UP000005551"/>
    </source>
</evidence>
<dbReference type="InterPro" id="IPR003010">
    <property type="entry name" value="C-N_Hydrolase"/>
</dbReference>
<organism evidence="7 8">
    <name type="scientific">Nitritalea halalkaliphila LW7</name>
    <dbReference type="NCBI Taxonomy" id="1189621"/>
    <lineage>
        <taxon>Bacteria</taxon>
        <taxon>Pseudomonadati</taxon>
        <taxon>Bacteroidota</taxon>
        <taxon>Cytophagia</taxon>
        <taxon>Cytophagales</taxon>
        <taxon>Cyclobacteriaceae</taxon>
        <taxon>Nitritalea</taxon>
    </lineage>
</organism>
<keyword evidence="7" id="KW-0808">Transferase</keyword>
<dbReference type="Gene3D" id="3.60.110.10">
    <property type="entry name" value="Carbon-nitrogen hydrolase"/>
    <property type="match status" value="1"/>
</dbReference>
<sequence>MEGQGHTTDTVSAPELRVLLVQADLYWKAPESNRARLEEQLWQANAAEADLIVLPEMFTTGFTMDAAEVAEVPGGPTSRWLLMLAAQFDAVVTGSIVVKAGLKYVNRLLWATPQGEIRHYDKRHLFRMAGEDASYSPGEERPVFTLRGWRLLPQICYDLRFPVWSRNRVRGECLDYDVALYVANWPQARTSAWDVLLQARAIENLAYTLGVNRVGEDGNQVPYQGHSAAYDFKGEALLFLGERPGLAG</sequence>
<comment type="catalytic activity">
    <reaction evidence="4">
        <text>a monoamide of a dicarboxylate + H2O = a dicarboxylate + NH4(+)</text>
        <dbReference type="Rhea" id="RHEA:11716"/>
        <dbReference type="ChEBI" id="CHEBI:15377"/>
        <dbReference type="ChEBI" id="CHEBI:28938"/>
        <dbReference type="ChEBI" id="CHEBI:28965"/>
        <dbReference type="ChEBI" id="CHEBI:77450"/>
        <dbReference type="EC" id="3.5.1.3"/>
    </reaction>
</comment>
<reference evidence="7 8" key="1">
    <citation type="submission" date="2012-05" db="EMBL/GenBank/DDBJ databases">
        <title>Genome sequence of Nitritalea halalkaliphila LW7.</title>
        <authorList>
            <person name="Jangir P.K."/>
            <person name="Singh A."/>
            <person name="Shivaji S."/>
            <person name="Sharma R."/>
        </authorList>
    </citation>
    <scope>NUCLEOTIDE SEQUENCE [LARGE SCALE GENOMIC DNA]</scope>
    <source>
        <strain evidence="7 8">LW7</strain>
    </source>
</reference>
<feature type="domain" description="CN hydrolase" evidence="6">
    <location>
        <begin position="16"/>
        <end position="248"/>
    </location>
</feature>
<dbReference type="Proteomes" id="UP000005551">
    <property type="component" value="Unassembled WGS sequence"/>
</dbReference>
<dbReference type="PATRIC" id="fig|1189621.3.peg.1947"/>
<accession>I5C4A7</accession>
<dbReference type="RefSeq" id="WP_009054840.1">
    <property type="nucleotide sequence ID" value="NZ_AJYA01000019.1"/>
</dbReference>
<dbReference type="SUPFAM" id="SSF56317">
    <property type="entry name" value="Carbon-nitrogen hydrolase"/>
    <property type="match status" value="1"/>
</dbReference>
<evidence type="ECO:0000256" key="4">
    <source>
        <dbReference type="ARBA" id="ARBA00052904"/>
    </source>
</evidence>
<keyword evidence="2" id="KW-0378">Hydrolase</keyword>
<keyword evidence="7" id="KW-0449">Lipoprotein</keyword>
<name>I5C4A7_9BACT</name>
<protein>
    <recommendedName>
        <fullName evidence="5">Omega-amidase YafV</fullName>
        <ecNumber evidence="3">3.5.1.3</ecNumber>
    </recommendedName>
</protein>
<dbReference type="Pfam" id="PF00795">
    <property type="entry name" value="CN_hydrolase"/>
    <property type="match status" value="1"/>
</dbReference>
<evidence type="ECO:0000313" key="7">
    <source>
        <dbReference type="EMBL" id="EIM76659.1"/>
    </source>
</evidence>
<keyword evidence="8" id="KW-1185">Reference proteome</keyword>
<proteinExistence type="inferred from homology"/>
<comment type="caution">
    <text evidence="7">The sequence shown here is derived from an EMBL/GenBank/DDBJ whole genome shotgun (WGS) entry which is preliminary data.</text>
</comment>
<evidence type="ECO:0000256" key="3">
    <source>
        <dbReference type="ARBA" id="ARBA00039118"/>
    </source>
</evidence>
<dbReference type="GO" id="GO:0050152">
    <property type="term" value="F:omega-amidase activity"/>
    <property type="evidence" value="ECO:0007669"/>
    <property type="project" value="UniProtKB-EC"/>
</dbReference>
<dbReference type="InterPro" id="IPR036526">
    <property type="entry name" value="C-N_Hydrolase_sf"/>
</dbReference>